<feature type="domain" description="CBM20" evidence="10">
    <location>
        <begin position="10"/>
        <end position="123"/>
    </location>
</feature>
<dbReference type="InterPro" id="IPR046439">
    <property type="entry name" value="ZF_RZ_dom"/>
</dbReference>
<dbReference type="InterPro" id="IPR002044">
    <property type="entry name" value="CBM20"/>
</dbReference>
<evidence type="ECO:0000256" key="4">
    <source>
        <dbReference type="ARBA" id="ARBA00022771"/>
    </source>
</evidence>
<protein>
    <submittedName>
        <fullName evidence="12">Uncharacterized protein</fullName>
    </submittedName>
</protein>
<dbReference type="Pfam" id="PF00641">
    <property type="entry name" value="Zn_ribbon_RanBP"/>
    <property type="match status" value="1"/>
</dbReference>
<dbReference type="Gene3D" id="2.60.40.10">
    <property type="entry name" value="Immunoglobulins"/>
    <property type="match status" value="1"/>
</dbReference>
<dbReference type="Pfam" id="PF00686">
    <property type="entry name" value="CBM_20"/>
    <property type="match status" value="1"/>
</dbReference>
<evidence type="ECO:0000256" key="8">
    <source>
        <dbReference type="SAM" id="MobiDB-lite"/>
    </source>
</evidence>
<dbReference type="GO" id="GO:2001070">
    <property type="term" value="F:starch binding"/>
    <property type="evidence" value="ECO:0007669"/>
    <property type="project" value="InterPro"/>
</dbReference>
<dbReference type="OMA" id="REHAYMP"/>
<evidence type="ECO:0000256" key="7">
    <source>
        <dbReference type="PROSITE-ProRule" id="PRU00322"/>
    </source>
</evidence>
<dbReference type="InterPro" id="IPR001876">
    <property type="entry name" value="Znf_RanBP2"/>
</dbReference>
<feature type="domain" description="RZ-type" evidence="11">
    <location>
        <begin position="4190"/>
        <end position="4260"/>
    </location>
</feature>
<dbReference type="SMART" id="SM01065">
    <property type="entry name" value="CBM_2"/>
    <property type="match status" value="1"/>
</dbReference>
<dbReference type="InterPro" id="IPR013784">
    <property type="entry name" value="Carb-bd-like_fold"/>
</dbReference>
<keyword evidence="13" id="KW-1185">Reference proteome</keyword>
<dbReference type="PANTHER" id="PTHR22605:SF1">
    <property type="entry name" value="RZ-TYPE DOMAIN-CONTAINING PROTEIN"/>
    <property type="match status" value="1"/>
</dbReference>
<dbReference type="Pfam" id="PF20173">
    <property type="entry name" value="ZnF_RZ-type"/>
    <property type="match status" value="1"/>
</dbReference>
<evidence type="ECO:0000256" key="2">
    <source>
        <dbReference type="ARBA" id="ARBA00022490"/>
    </source>
</evidence>
<dbReference type="SUPFAM" id="SSF49452">
    <property type="entry name" value="Starch-binding domain-like"/>
    <property type="match status" value="1"/>
</dbReference>
<name>A0A0L0DUC3_THETB</name>
<reference evidence="12 13" key="1">
    <citation type="submission" date="2010-05" db="EMBL/GenBank/DDBJ databases">
        <title>The Genome Sequence of Thecamonas trahens ATCC 50062.</title>
        <authorList>
            <consortium name="The Broad Institute Genome Sequencing Platform"/>
            <person name="Russ C."/>
            <person name="Cuomo C."/>
            <person name="Shea T."/>
            <person name="Young S.K."/>
            <person name="Zeng Q."/>
            <person name="Koehrsen M."/>
            <person name="Haas B."/>
            <person name="Borodovsky M."/>
            <person name="Guigo R."/>
            <person name="Alvarado L."/>
            <person name="Berlin A."/>
            <person name="Bochicchio J."/>
            <person name="Borenstein D."/>
            <person name="Chapman S."/>
            <person name="Chen Z."/>
            <person name="Freedman E."/>
            <person name="Gellesch M."/>
            <person name="Goldberg J."/>
            <person name="Griggs A."/>
            <person name="Gujja S."/>
            <person name="Heilman E."/>
            <person name="Heiman D."/>
            <person name="Hepburn T."/>
            <person name="Howarth C."/>
            <person name="Jen D."/>
            <person name="Larson L."/>
            <person name="Mehta T."/>
            <person name="Park D."/>
            <person name="Pearson M."/>
            <person name="Roberts A."/>
            <person name="Saif S."/>
            <person name="Shenoy N."/>
            <person name="Sisk P."/>
            <person name="Stolte C."/>
            <person name="Sykes S."/>
            <person name="Thomson T."/>
            <person name="Walk T."/>
            <person name="White J."/>
            <person name="Yandava C."/>
            <person name="Burger G."/>
            <person name="Gray M.W."/>
            <person name="Holland P.W.H."/>
            <person name="King N."/>
            <person name="Lang F.B.F."/>
            <person name="Roger A.J."/>
            <person name="Ruiz-Trillo I."/>
            <person name="Lander E."/>
            <person name="Nusbaum C."/>
        </authorList>
    </citation>
    <scope>NUCLEOTIDE SEQUENCE [LARGE SCALE GENOMIC DNA]</scope>
    <source>
        <strain evidence="12 13">ATCC 50062</strain>
    </source>
</reference>
<evidence type="ECO:0000259" key="10">
    <source>
        <dbReference type="PROSITE" id="PS51166"/>
    </source>
</evidence>
<dbReference type="PANTHER" id="PTHR22605">
    <property type="entry name" value="RZ-TYPE DOMAIN-CONTAINING PROTEIN"/>
    <property type="match status" value="1"/>
</dbReference>
<dbReference type="Gene3D" id="2.30.30.380">
    <property type="entry name" value="Zn-finger domain of Sec23/24"/>
    <property type="match status" value="1"/>
</dbReference>
<dbReference type="Gene3D" id="3.40.50.300">
    <property type="entry name" value="P-loop containing nucleotide triphosphate hydrolases"/>
    <property type="match status" value="2"/>
</dbReference>
<dbReference type="GO" id="GO:0005737">
    <property type="term" value="C:cytoplasm"/>
    <property type="evidence" value="ECO:0007669"/>
    <property type="project" value="UniProtKB-SubCell"/>
</dbReference>
<dbReference type="CDD" id="cd00009">
    <property type="entry name" value="AAA"/>
    <property type="match status" value="1"/>
</dbReference>
<feature type="region of interest" description="Disordered" evidence="8">
    <location>
        <begin position="1941"/>
        <end position="1982"/>
    </location>
</feature>
<dbReference type="PROSITE" id="PS50199">
    <property type="entry name" value="ZF_RANBP2_2"/>
    <property type="match status" value="1"/>
</dbReference>
<evidence type="ECO:0000259" key="11">
    <source>
        <dbReference type="PROSITE" id="PS51981"/>
    </source>
</evidence>
<evidence type="ECO:0000256" key="5">
    <source>
        <dbReference type="ARBA" id="ARBA00022833"/>
    </source>
</evidence>
<evidence type="ECO:0000256" key="1">
    <source>
        <dbReference type="ARBA" id="ARBA00004496"/>
    </source>
</evidence>
<dbReference type="Proteomes" id="UP000054408">
    <property type="component" value="Unassembled WGS sequence"/>
</dbReference>
<evidence type="ECO:0000313" key="13">
    <source>
        <dbReference type="Proteomes" id="UP000054408"/>
    </source>
</evidence>
<dbReference type="RefSeq" id="XP_013761416.1">
    <property type="nucleotide sequence ID" value="XM_013905962.1"/>
</dbReference>
<dbReference type="SUPFAM" id="SSF52540">
    <property type="entry name" value="P-loop containing nucleoside triphosphate hydrolases"/>
    <property type="match status" value="2"/>
</dbReference>
<dbReference type="SMART" id="SM00547">
    <property type="entry name" value="ZnF_RBZ"/>
    <property type="match status" value="1"/>
</dbReference>
<accession>A0A0L0DUC3</accession>
<keyword evidence="2" id="KW-0963">Cytoplasm</keyword>
<dbReference type="GO" id="GO:0004842">
    <property type="term" value="F:ubiquitin-protein transferase activity"/>
    <property type="evidence" value="ECO:0007669"/>
    <property type="project" value="InterPro"/>
</dbReference>
<evidence type="ECO:0000313" key="12">
    <source>
        <dbReference type="EMBL" id="KNC55646.1"/>
    </source>
</evidence>
<feature type="domain" description="RanBP2-type" evidence="9">
    <location>
        <begin position="1350"/>
        <end position="1379"/>
    </location>
</feature>
<feature type="compositionally biased region" description="Acidic residues" evidence="8">
    <location>
        <begin position="512"/>
        <end position="522"/>
    </location>
</feature>
<organism evidence="12 13">
    <name type="scientific">Thecamonas trahens ATCC 50062</name>
    <dbReference type="NCBI Taxonomy" id="461836"/>
    <lineage>
        <taxon>Eukaryota</taxon>
        <taxon>Apusozoa</taxon>
        <taxon>Apusomonadida</taxon>
        <taxon>Apusomonadidae</taxon>
        <taxon>Thecamonas</taxon>
    </lineage>
</organism>
<dbReference type="InterPro" id="IPR031248">
    <property type="entry name" value="RNF213"/>
</dbReference>
<dbReference type="GeneID" id="25561633"/>
<evidence type="ECO:0000259" key="9">
    <source>
        <dbReference type="PROSITE" id="PS50199"/>
    </source>
</evidence>
<dbReference type="SMART" id="SM00382">
    <property type="entry name" value="AAA"/>
    <property type="match status" value="2"/>
</dbReference>
<dbReference type="STRING" id="461836.A0A0L0DUC3"/>
<dbReference type="GO" id="GO:0002376">
    <property type="term" value="P:immune system process"/>
    <property type="evidence" value="ECO:0007669"/>
    <property type="project" value="UniProtKB-KW"/>
</dbReference>
<dbReference type="PROSITE" id="PS51981">
    <property type="entry name" value="ZF_RZ"/>
    <property type="match status" value="1"/>
</dbReference>
<dbReference type="InterPro" id="IPR036443">
    <property type="entry name" value="Znf_RanBP2_sf"/>
</dbReference>
<comment type="subcellular location">
    <subcellularLocation>
        <location evidence="1">Cytoplasm</location>
    </subcellularLocation>
</comment>
<dbReference type="InterPro" id="IPR003593">
    <property type="entry name" value="AAA+_ATPase"/>
</dbReference>
<sequence>MAAAAAAAAATPPPETLVTFHVVVDTTVLRPTDIVTLRGSIPELGEWQHGLPMIQSESDPSVWDLQVLLPYKIGHKKFRGVFQYKYAIESTSTNSVDMEGGANRAPDTIRNHWFDAFRRDYRNRRFAAYKRISGEVVTFMTLDLDAFFNGGLEVADLLERVFDLKLSFRSSRAQAEGVINKALARLQEAGGETGVETGLSLVLAAIVGSYGLSSRDPWRTAGAGASGITYQAVNGRAVPVPAARAARKRRVPDPSPWCWHMLNGVDIAAAAGFDLAHFGRHGRWAVVGVAEAAERAAGVGSYDWLKATPLFDKHSVHPTIRIKNASKSMPDFLDAAATVRGLAASALGDLQAMLTAGTVFEGEPPLAALAAAWHRGLVAHAPSVAALDALFDDDFAAFAPALVAAFATKVQQLYWAKEADIGVLAGLVARVPSLASPAVAAAMLNNAEADAFQGAVLDFVALCLADYQPPPPVSPDAPQAERDAAAPGLELVAALNAAAKDWFRRSHAQSDTDSDDDSDDDDRPLTGSTWGFQYAFSSRARRKKKPTPQQIAAARLAATRDGLDAANALLAIPYFGIHRVQATLFELGRCHFFRGEPAAVLPALCAIAFDAYSPPLAAWLLDHASNVVTSAATSRPLDELMAIVGLIRDNLSPSSLLAHALLHSLLVAIASASPSLVAVLNFAPLWLEVFRWIRHPPPDSHLAALLDAAASTVHTTAASLVSGAISLATLRVAIEAHTAFLDMCAVLDAGAGAISADTLSDAAAPLAHFEAALEQLQCFISFYCNSAGVRIDASQLRAQTDSLRDRFDSLTLAYIRDRPLSDLPCMPHQTGASLSASLRAAALAASSSFDHGVSSFSSDDEAGDVDNETSAAAAAAALDDDVELTEIVLSQDDVLAELIPAAQSAWAELAASVATASISVTRLGETFGTLPPAADAPAYRRELDLLAASTSANSTAASSAQAGSWADAVYPMLADYSLLLRLTTWIPATLQVCRLVAPLVATEYEADPLVVQLTSHLVAIRSRWSSQTLGSLPALVAHVRDLFAPYSSNQLTFLGVLADAAPLAEWLLDHADTDEFNRLLQVCRPCTDDARVLSSIASLVHIRTKLIPLLYRQTTYASADAFLAKFRALEISRDDHEHLLNIQASFDGLMNVFEKRTRSPGIKSIYSLRDMLTRGTFVFTAAAAEDDVLTLVLASDDDDPTSEPESHPLEFLIDLRSKLMMTEIPDDSELRAAMDVEAVVEAYVLQLETLLEIRAALITLSSSGHFAFQGGYELRLPFNVETGSAKLDALRASLDQHIAEWKVTIQVLNELLSAQHAPEPAAASVEATAAPALPPPSSLSTSDKSQTLLPSGEWPCPMCTFHNAPTASTCSICSGPAPPGCGPQDGAAALAAAAFGTTSARAAADDDDELLLLASCSAASPLDAFTSMMHLVASSVDASAVAAAYASWTPAMVDATPADKLSALGAILTDIFGSASVSFRTIPPPDATVEHRADMLVKAAESRTLPVWVATADSPSRVIDVVLSVYARRGRLPEPDEIIFCTSTTRLEDVTLLLRRFVAAAAHGRASALYTLADIHALSYTLQCAIVDALHSLLAEYGTDNAASLLFVSGAPRQVILTSLSSQLVALQPLDEVELRRVCADALAAPGSHTHTLAVTSEINGGGKSHHILSLIAQAQKYDNPELRYRKLAFRESTSVATLLDTLTSLPDVVPYAFHLDIGHIIPPSANTLLFQLLLVGVLRDTSSCRVYHRRPGDAFYLEIPNSVGNKTALSLRFCSFLPSVHLKVRSVDLRSPIFVNNAATRIACPVNDELVFVCKMLRSYLAGKFEPGDGFDPEYNPWLDPDPTPEEAFGLLVQFCITDQRPSFLIFANFVKFMYQQFLRLTNYAVFSSAVLQSTQGLERLKHVFMSLLIETSKDFSLRSVPQVEVIGYNVPTPVGGDAAVPGRIAFPDNDDAAPATSSSASPVGPPPANPTSPTAADAERAAARFSRMTSWETSDHPLVLFYQSAHSMEVSGLDILSLNPEFTHTFFEHALQQALSHNGLDFAKDWKKLTNEAAIELLRKVDGWAGATSEPINPSYVITVDNLLKMLSILLRLKYGLPVVISGETGCGKSSLIKQLCAILGYRLRILNIHGGMDAPAICSWMHDRLAEAADLVSPTDRIVVFFDEVNTCNCMGLFKELVCDHSMDGVTLPASIKIIAACNPYRLKTAADIDDAAAAGLVYEAPATEFGPNDDNIGTGIHDPLANLVYRVHPLPESMVDHVFDFGALSADTERLYIKAVLLRNIGVYVTPEMMQMVQEQENLNEEEAEALMRAQLGDGPAAEEQARYAFMAPKLTPFGEFVEVFAELICASQEFVRAVAGGERSTVSLRDVARCVKVYRWFGEHFSRSADGWDLEEFFSVQKPARKAIRKAVILSLAYCYHARLGRAHRREYRATVSDAWYSLQVAAHRRNRRNRGGGGFSLLDGWDFTAHWYARQQHAQAKWLKLDANAFATVLDETQRAFVSHMKLGDGIALNEALCENLFMILVSVLNSIPIFVVGKPGSSKSLAMELVQANLNGDASENAFLRSLPAVEVFSYQCSPLSTSDGIEAAFETARRYKREAPNTVVVVLLDEVGLAEQSPHLPLKVLHKVLDEGSAGEAVVGISNWALDPAKMNRAVHLYRPAPTVDDLSITAEGMVASANLKGYLGSLAEAYSTTYANQQLPDFWGLREFYSTVRHINRALNVDCTASSLDPALLAEAVLRNFGGRPAETKAVLATFFRTIGLPLERAPPLSVTQLVAQNLAQIEARHLMLLTKNNAALGLVFDSGLLTLDNTQVIFGSDFPLDQTDLQVCLNIQRVKNCMAEGVTVVLVHCESLYESLYDLLNQHYCEYGGQLFVRLAFGTHSRLCPIDPTFRIVVVVDKHEAYTRLAPPLLNRFEKQVMERGSMLSSSASRTVDRLTDFVTAFAGPSQADAQAAFCGYHPDLLSSLVLTSQLGRDDAGASGDAESSTAGGTESADGVALAKLMWIATPEATCRALESERAAALAASFGVSPAELYFGQQAHSDLVTFVSALPDASVTRSLVMTYAPISSTPVTLLGDAGWDVHHILLHELSSERDLLSEVRTFFETTCEEASSSARLPSAAAMSRVLLLQCDPLASSLRRIEHAKYICENALAKAADNSALLVLLVHLPRSGVGGGSGPAFAFDFDSRWHYAFIDALEPCSSSGLPDVTAMLGRSLSSLLPELDLKAVLSEHFRSALAKLVYPYERTNDDVRELISGILRSLEEPAFLEPVASIMAELVAAADVTLDVGAVASMDHELALAGTFRSALHSLITDRLAASFAHLLAHMDRNSTLALYDEPDLRALWLYLFAKSFSDMGATSTDQLVPQVGGTVTVSSDGASGARFASRFPFSFYLARIISASRAFADADALESQFALLDLEHGLSGELPRELFDRYVYDLAAMSLPGSDAYSVEEVADVLGQLASGRTTLGALHAGFWRAEKFVRAYLELVDAVPATKVGVFGALARTGGVLGPEVHLDVLVAALDALAPVNQAWCALDDYPDWAARFEKAQPAVDSVLAWADEEVKDAALPRHAARLAASARQWRKLAFYHTFVREVAMVLYIEPAMTLSVLEALEPVELATQSAYRVLVQLLSDLNRQISRRGQEIECAICLSIPSEPVRYCGRGSCNQLLCAGCVAQFRASPAYLEQGRACLWCRVPNAPEPVPAYEDAAAVAAAAAKEAALSMAASHLMEAFVFEHCLSPHGLASLDVPLLADFVALLAGNAPDFLLDDAAKYYIDVVPSASARVALLRQLMSLESETLAPAVADLLAAELAIGVELAGYVDVPLAVLWTTVREEALAAELAVSGVDGLVIPSDLEAGVASVLAAGGADSRDAVARVLDDIARVRVVLTAYANALCAEVDAKRRSGGRGASVLSLAQLGPMVARLLVGASGSGASVTRSMRMFVLKTMERARGVSFVRSALLQEPLVSSEWLSQWRQSGEPGLVRFLGSSKLPRNNPFVSLPLFGSSDAAVAGFLSSGSTTSLESWLASTEAAETSSGRVVAALLAAVFHQVYLLHVLPVADQGELASRKVALEAWLESSPGLQAVASSQERALVAFFARGGVTGDKNGAGASSSSPASAGGVAAAMLAVNPESSPEELLQARVVAHVAVAALAAHAHAPMALLKTMLLEPGAIAGSYLPTMPEDIRKMAQTALGGRWYACPNGHAYYTDKCGRPTQVLQCAECGEQIGGESHNLLETNIDLGDVGTELYQKTEFDDQTSPNYCIRAAADEADDRFFSVRALNPVATRVVRLLMHAALVLGGVAGWPSWRAAVRPLFNTTYCDPDDAVVFFEEHFFADWELLSTMLSRTDDDVAMLLHAGLTSMDVRGGGLAQDARVLASTDARGVWEEHLVASHLFPLFDTDGLAARLAAAYATASADGDTEGSLFTGELLESVAVDELAPETRALAASALFLYRAPFSLEHFVTQLNMDPLASERFPILTEYLAQAAQLRGCAHLPGTFAWLGLVLQRFNHRLDRETARATTVGEVLDALSETERPRWEAAFEEYVAAWTAAWKYVERFGCLRIPQLFVNVRMERSTPLAFSLCSDKDEGICPVALVRFLVEKHNTLVERVDEVLLLGGRELQRAGGSGNVVQGAFMTPAHVLACDRELDFAPYVEKQCVQYTQSGDIVYDFAAAQGHLVARFLGGKPLIDVELRMTRFVSEGGVASGMLAVRQKIVQEPLPRELAEAITRDLSSLAVAHRVLQTLETVAAFLSATGGSLVQRLDIGEHQLVDYLRTVLLNAAAESSLPVNIKQHVRLKHLEGLYRLLQEFTAGDAFDKVASKYKDELSTADRDTLCATAPKLDLAVLLPPFREFIASQLIEVHVDGSSSIRENLSWLILNDDSYLADAPWFAAFPDHVEMRCAVAVWELLATAHAEP</sequence>
<keyword evidence="4 7" id="KW-0863">Zinc-finger</keyword>
<evidence type="ECO:0000256" key="3">
    <source>
        <dbReference type="ARBA" id="ARBA00022723"/>
    </source>
</evidence>
<dbReference type="GO" id="GO:0016887">
    <property type="term" value="F:ATP hydrolysis activity"/>
    <property type="evidence" value="ECO:0007669"/>
    <property type="project" value="InterPro"/>
</dbReference>
<keyword evidence="5" id="KW-0862">Zinc</keyword>
<dbReference type="PROSITE" id="PS01358">
    <property type="entry name" value="ZF_RANBP2_1"/>
    <property type="match status" value="1"/>
</dbReference>
<keyword evidence="6" id="KW-0391">Immunity</keyword>
<proteinExistence type="predicted"/>
<feature type="region of interest" description="Disordered" evidence="8">
    <location>
        <begin position="1323"/>
        <end position="1346"/>
    </location>
</feature>
<dbReference type="OrthoDB" id="442676at2759"/>
<evidence type="ECO:0000256" key="6">
    <source>
        <dbReference type="ARBA" id="ARBA00022859"/>
    </source>
</evidence>
<dbReference type="InterPro" id="IPR013783">
    <property type="entry name" value="Ig-like_fold"/>
</dbReference>
<dbReference type="PROSITE" id="PS51166">
    <property type="entry name" value="CBM20"/>
    <property type="match status" value="1"/>
</dbReference>
<dbReference type="InterPro" id="IPR027417">
    <property type="entry name" value="P-loop_NTPase"/>
</dbReference>
<keyword evidence="3" id="KW-0479">Metal-binding</keyword>
<dbReference type="EMBL" id="GL349439">
    <property type="protein sequence ID" value="KNC55646.1"/>
    <property type="molecule type" value="Genomic_DNA"/>
</dbReference>
<feature type="compositionally biased region" description="Low complexity" evidence="8">
    <location>
        <begin position="1954"/>
        <end position="1964"/>
    </location>
</feature>
<feature type="region of interest" description="Disordered" evidence="8">
    <location>
        <begin position="506"/>
        <end position="526"/>
    </location>
</feature>
<dbReference type="SUPFAM" id="SSF90209">
    <property type="entry name" value="Ran binding protein zinc finger-like"/>
    <property type="match status" value="1"/>
</dbReference>
<gene>
    <name evidence="12" type="ORF">AMSG_01915</name>
</gene>
<dbReference type="GO" id="GO:0008270">
    <property type="term" value="F:zinc ion binding"/>
    <property type="evidence" value="ECO:0007669"/>
    <property type="project" value="UniProtKB-KW"/>
</dbReference>